<dbReference type="RefSeq" id="XP_070888020.1">
    <property type="nucleotide sequence ID" value="XM_071028674.1"/>
</dbReference>
<dbReference type="PANTHER" id="PTHR11644:SF2">
    <property type="entry name" value="CYTIDINE DEAMINASE"/>
    <property type="match status" value="1"/>
</dbReference>
<evidence type="ECO:0000313" key="12">
    <source>
        <dbReference type="EMBL" id="KAL2869041.1"/>
    </source>
</evidence>
<dbReference type="InterPro" id="IPR006262">
    <property type="entry name" value="Cyt_deam_tetra"/>
</dbReference>
<gene>
    <name evidence="12" type="ORF">BJX67DRAFT_348657</name>
</gene>
<reference evidence="12 13" key="1">
    <citation type="submission" date="2024-07" db="EMBL/GenBank/DDBJ databases">
        <title>Section-level genome sequencing and comparative genomics of Aspergillus sections Usti and Cavernicolus.</title>
        <authorList>
            <consortium name="Lawrence Berkeley National Laboratory"/>
            <person name="Nybo J.L."/>
            <person name="Vesth T.C."/>
            <person name="Theobald S."/>
            <person name="Frisvad J.C."/>
            <person name="Larsen T.O."/>
            <person name="Kjaerboelling I."/>
            <person name="Rothschild-Mancinelli K."/>
            <person name="Lyhne E.K."/>
            <person name="Kogle M.E."/>
            <person name="Barry K."/>
            <person name="Clum A."/>
            <person name="Na H."/>
            <person name="Ledsgaard L."/>
            <person name="Lin J."/>
            <person name="Lipzen A."/>
            <person name="Kuo A."/>
            <person name="Riley R."/>
            <person name="Mondo S."/>
            <person name="Labutti K."/>
            <person name="Haridas S."/>
            <person name="Pangalinan J."/>
            <person name="Salamov A.A."/>
            <person name="Simmons B.A."/>
            <person name="Magnuson J.K."/>
            <person name="Chen J."/>
            <person name="Drula E."/>
            <person name="Henrissat B."/>
            <person name="Wiebenga A."/>
            <person name="Lubbers R.J."/>
            <person name="Gomes A.C."/>
            <person name="Macurrencykelacurrency M.R."/>
            <person name="Stajich J."/>
            <person name="Grigoriev I.V."/>
            <person name="Mortensen U.H."/>
            <person name="De Vries R.P."/>
            <person name="Baker S.E."/>
            <person name="Andersen M.R."/>
        </authorList>
    </citation>
    <scope>NUCLEOTIDE SEQUENCE [LARGE SCALE GENOMIC DNA]</scope>
    <source>
        <strain evidence="12 13">CBS 449.75</strain>
    </source>
</reference>
<comment type="catalytic activity">
    <reaction evidence="9 10">
        <text>cytidine + H2O + H(+) = uridine + NH4(+)</text>
        <dbReference type="Rhea" id="RHEA:16069"/>
        <dbReference type="ChEBI" id="CHEBI:15377"/>
        <dbReference type="ChEBI" id="CHEBI:15378"/>
        <dbReference type="ChEBI" id="CHEBI:16704"/>
        <dbReference type="ChEBI" id="CHEBI:17562"/>
        <dbReference type="ChEBI" id="CHEBI:28938"/>
        <dbReference type="EC" id="3.5.4.5"/>
    </reaction>
</comment>
<comment type="catalytic activity">
    <reaction evidence="10">
        <text>2'-deoxycytidine + H2O + H(+) = 2'-deoxyuridine + NH4(+)</text>
        <dbReference type="Rhea" id="RHEA:13433"/>
        <dbReference type="ChEBI" id="CHEBI:15377"/>
        <dbReference type="ChEBI" id="CHEBI:15378"/>
        <dbReference type="ChEBI" id="CHEBI:15698"/>
        <dbReference type="ChEBI" id="CHEBI:16450"/>
        <dbReference type="ChEBI" id="CHEBI:28938"/>
        <dbReference type="EC" id="3.5.4.5"/>
    </reaction>
</comment>
<keyword evidence="5 10" id="KW-0479">Metal-binding</keyword>
<dbReference type="GeneID" id="98143746"/>
<evidence type="ECO:0000256" key="2">
    <source>
        <dbReference type="ARBA" id="ARBA00003949"/>
    </source>
</evidence>
<accession>A0ABR4LWX7</accession>
<name>A0ABR4LWX7_9EURO</name>
<comment type="cofactor">
    <cofactor evidence="1 10">
        <name>Zn(2+)</name>
        <dbReference type="ChEBI" id="CHEBI:29105"/>
    </cofactor>
</comment>
<evidence type="ECO:0000256" key="4">
    <source>
        <dbReference type="ARBA" id="ARBA00012783"/>
    </source>
</evidence>
<evidence type="ECO:0000256" key="5">
    <source>
        <dbReference type="ARBA" id="ARBA00022723"/>
    </source>
</evidence>
<dbReference type="InterPro" id="IPR050202">
    <property type="entry name" value="Cyt/Deoxycyt_deaminase"/>
</dbReference>
<evidence type="ECO:0000313" key="13">
    <source>
        <dbReference type="Proteomes" id="UP001610432"/>
    </source>
</evidence>
<dbReference type="EC" id="3.5.4.5" evidence="4 10"/>
<dbReference type="NCBIfam" id="NF004064">
    <property type="entry name" value="PRK05578.1"/>
    <property type="match status" value="1"/>
</dbReference>
<evidence type="ECO:0000259" key="11">
    <source>
        <dbReference type="PROSITE" id="PS51747"/>
    </source>
</evidence>
<dbReference type="InterPro" id="IPR002125">
    <property type="entry name" value="CMP_dCMP_dom"/>
</dbReference>
<dbReference type="CDD" id="cd01283">
    <property type="entry name" value="cytidine_deaminase"/>
    <property type="match status" value="1"/>
</dbReference>
<dbReference type="PANTHER" id="PTHR11644">
    <property type="entry name" value="CYTIDINE DEAMINASE"/>
    <property type="match status" value="1"/>
</dbReference>
<dbReference type="InterPro" id="IPR016193">
    <property type="entry name" value="Cytidine_deaminase-like"/>
</dbReference>
<comment type="function">
    <text evidence="2 10">This enzyme scavenges exogenous and endogenous cytidine and 2'-deoxycytidine for UMP synthesis.</text>
</comment>
<dbReference type="PROSITE" id="PS51747">
    <property type="entry name" value="CYT_DCMP_DEAMINASES_2"/>
    <property type="match status" value="1"/>
</dbReference>
<evidence type="ECO:0000256" key="9">
    <source>
        <dbReference type="ARBA" id="ARBA00049558"/>
    </source>
</evidence>
<protein>
    <recommendedName>
        <fullName evidence="4 10">Cytidine deaminase</fullName>
        <ecNumber evidence="4 10">3.5.4.5</ecNumber>
    </recommendedName>
    <alternativeName>
        <fullName evidence="8 10">Cytidine aminohydrolase</fullName>
    </alternativeName>
</protein>
<proteinExistence type="inferred from homology"/>
<sequence>MASAGLRYEVSSEELDTISTKAIAAKESALCPYSKFRVGACLLTQSGECIIGVNIESASYPVGVCAERVAFATALTAGHRDFKAIAVSSDITPGVSPCGMCRQFMRDFTTPSFPVFRYDADGNYTLKTIGEVRLPMDIRRIV</sequence>
<evidence type="ECO:0000256" key="6">
    <source>
        <dbReference type="ARBA" id="ARBA00022801"/>
    </source>
</evidence>
<evidence type="ECO:0000256" key="7">
    <source>
        <dbReference type="ARBA" id="ARBA00022833"/>
    </source>
</evidence>
<dbReference type="Proteomes" id="UP001610432">
    <property type="component" value="Unassembled WGS sequence"/>
</dbReference>
<comment type="caution">
    <text evidence="12">The sequence shown here is derived from an EMBL/GenBank/DDBJ whole genome shotgun (WGS) entry which is preliminary data.</text>
</comment>
<keyword evidence="6 10" id="KW-0378">Hydrolase</keyword>
<keyword evidence="13" id="KW-1185">Reference proteome</keyword>
<organism evidence="12 13">
    <name type="scientific">Aspergillus lucknowensis</name>
    <dbReference type="NCBI Taxonomy" id="176173"/>
    <lineage>
        <taxon>Eukaryota</taxon>
        <taxon>Fungi</taxon>
        <taxon>Dikarya</taxon>
        <taxon>Ascomycota</taxon>
        <taxon>Pezizomycotina</taxon>
        <taxon>Eurotiomycetes</taxon>
        <taxon>Eurotiomycetidae</taxon>
        <taxon>Eurotiales</taxon>
        <taxon>Aspergillaceae</taxon>
        <taxon>Aspergillus</taxon>
        <taxon>Aspergillus subgen. Nidulantes</taxon>
    </lineage>
</organism>
<dbReference type="EMBL" id="JBFXLQ010000011">
    <property type="protein sequence ID" value="KAL2869041.1"/>
    <property type="molecule type" value="Genomic_DNA"/>
</dbReference>
<evidence type="ECO:0000256" key="3">
    <source>
        <dbReference type="ARBA" id="ARBA00006576"/>
    </source>
</evidence>
<feature type="domain" description="CMP/dCMP-type deaminase" evidence="11">
    <location>
        <begin position="13"/>
        <end position="134"/>
    </location>
</feature>
<evidence type="ECO:0000256" key="10">
    <source>
        <dbReference type="RuleBase" id="RU364006"/>
    </source>
</evidence>
<dbReference type="NCBIfam" id="TIGR01354">
    <property type="entry name" value="cyt_deam_tetra"/>
    <property type="match status" value="1"/>
</dbReference>
<dbReference type="Gene3D" id="3.40.140.10">
    <property type="entry name" value="Cytidine Deaminase, domain 2"/>
    <property type="match status" value="1"/>
</dbReference>
<dbReference type="SUPFAM" id="SSF53927">
    <property type="entry name" value="Cytidine deaminase-like"/>
    <property type="match status" value="1"/>
</dbReference>
<dbReference type="Pfam" id="PF00383">
    <property type="entry name" value="dCMP_cyt_deam_1"/>
    <property type="match status" value="1"/>
</dbReference>
<comment type="similarity">
    <text evidence="3 10">Belongs to the cytidine and deoxycytidylate deaminase family.</text>
</comment>
<keyword evidence="7 10" id="KW-0862">Zinc</keyword>
<evidence type="ECO:0000256" key="1">
    <source>
        <dbReference type="ARBA" id="ARBA00001947"/>
    </source>
</evidence>
<evidence type="ECO:0000256" key="8">
    <source>
        <dbReference type="ARBA" id="ARBA00032005"/>
    </source>
</evidence>